<keyword evidence="2" id="KW-0808">Transferase</keyword>
<dbReference type="EMBL" id="CP022603">
    <property type="protein sequence ID" value="ASV84933.1"/>
    <property type="molecule type" value="Genomic_DNA"/>
</dbReference>
<evidence type="ECO:0000259" key="1">
    <source>
        <dbReference type="PROSITE" id="PS51186"/>
    </source>
</evidence>
<evidence type="ECO:0000313" key="3">
    <source>
        <dbReference type="Proteomes" id="UP000215256"/>
    </source>
</evidence>
<name>A0A248UDN8_9HYPH</name>
<dbReference type="RefSeq" id="WP_208636268.1">
    <property type="nucleotide sequence ID" value="NZ_CP022603.1"/>
</dbReference>
<protein>
    <submittedName>
        <fullName evidence="2">Acetyltransferase family protein</fullName>
    </submittedName>
</protein>
<sequence>MEIIGYRTETAVGTAAEQLAAIRVEAMRPSLEAVGRFDPDRARERFLSSFDPKDTEIIYLNDRIVGFYVLRKHSDHLYLDHLYIVPNSQGRGIGQRVIKALKRQAETCGLPIRLLALNGSPSNKFYRFCGFEFVSADTLDTIYEWRPAQSVSSG</sequence>
<dbReference type="KEGG" id="och:CES85_5737"/>
<dbReference type="AlphaFoldDB" id="A0A248UDN8"/>
<proteinExistence type="predicted"/>
<organism evidence="2 3">
    <name type="scientific">Ochrobactrum quorumnocens</name>
    <dbReference type="NCBI Taxonomy" id="271865"/>
    <lineage>
        <taxon>Bacteria</taxon>
        <taxon>Pseudomonadati</taxon>
        <taxon>Pseudomonadota</taxon>
        <taxon>Alphaproteobacteria</taxon>
        <taxon>Hyphomicrobiales</taxon>
        <taxon>Brucellaceae</taxon>
        <taxon>Brucella/Ochrobactrum group</taxon>
        <taxon>Ochrobactrum</taxon>
    </lineage>
</organism>
<dbReference type="SUPFAM" id="SSF55729">
    <property type="entry name" value="Acyl-CoA N-acyltransferases (Nat)"/>
    <property type="match status" value="1"/>
</dbReference>
<evidence type="ECO:0000313" key="2">
    <source>
        <dbReference type="EMBL" id="ASV84933.1"/>
    </source>
</evidence>
<feature type="domain" description="N-acetyltransferase" evidence="1">
    <location>
        <begin position="4"/>
        <end position="149"/>
    </location>
</feature>
<accession>A0A248UDN8</accession>
<dbReference type="InterPro" id="IPR016181">
    <property type="entry name" value="Acyl_CoA_acyltransferase"/>
</dbReference>
<dbReference type="Proteomes" id="UP000215256">
    <property type="component" value="Chromosome 2"/>
</dbReference>
<dbReference type="CDD" id="cd04301">
    <property type="entry name" value="NAT_SF"/>
    <property type="match status" value="1"/>
</dbReference>
<reference evidence="2 3" key="1">
    <citation type="submission" date="2017-07" db="EMBL/GenBank/DDBJ databases">
        <title>Phylogenetic study on the rhizospheric bacterium Ochrobactrum sp. A44.</title>
        <authorList>
            <person name="Krzyzanowska D.M."/>
            <person name="Ossowicki A."/>
            <person name="Rajewska M."/>
            <person name="Maciag T."/>
            <person name="Kaczynski Z."/>
            <person name="Czerwicka M."/>
            <person name="Jafra S."/>
        </authorList>
    </citation>
    <scope>NUCLEOTIDE SEQUENCE [LARGE SCALE GENOMIC DNA]</scope>
    <source>
        <strain evidence="2 3">A44</strain>
    </source>
</reference>
<gene>
    <name evidence="2" type="ORF">CES85_5737</name>
</gene>
<dbReference type="Pfam" id="PF00583">
    <property type="entry name" value="Acetyltransf_1"/>
    <property type="match status" value="1"/>
</dbReference>
<dbReference type="PROSITE" id="PS51186">
    <property type="entry name" value="GNAT"/>
    <property type="match status" value="1"/>
</dbReference>
<dbReference type="InterPro" id="IPR000182">
    <property type="entry name" value="GNAT_dom"/>
</dbReference>
<dbReference type="GO" id="GO:0016747">
    <property type="term" value="F:acyltransferase activity, transferring groups other than amino-acyl groups"/>
    <property type="evidence" value="ECO:0007669"/>
    <property type="project" value="InterPro"/>
</dbReference>
<dbReference type="Gene3D" id="3.40.630.30">
    <property type="match status" value="1"/>
</dbReference>